<dbReference type="EMBL" id="JRMP02000002">
    <property type="protein sequence ID" value="TLD95512.1"/>
    <property type="molecule type" value="Genomic_DNA"/>
</dbReference>
<feature type="transmembrane region" description="Helical" evidence="1">
    <location>
        <begin position="161"/>
        <end position="180"/>
    </location>
</feature>
<gene>
    <name evidence="2" type="ORF">DCO61_06495</name>
    <name evidence="3" type="ORF">LS64_001190</name>
</gene>
<feature type="transmembrane region" description="Helical" evidence="1">
    <location>
        <begin position="186"/>
        <end position="202"/>
    </location>
</feature>
<dbReference type="Proteomes" id="UP000477070">
    <property type="component" value="Unassembled WGS sequence"/>
</dbReference>
<evidence type="ECO:0000313" key="3">
    <source>
        <dbReference type="EMBL" id="TLD95512.1"/>
    </source>
</evidence>
<reference evidence="3 4" key="2">
    <citation type="journal article" date="2016" name="Infect. Immun.">
        <title>Helicobacter saguini, a Novel Helicobacter Isolated from Cotton-Top Tamarins with Ulcerative Colitis, Has Proinflammatory Properties and Induces Typhlocolitis and Dysplasia in Gnotobiotic IL-10-/- Mice.</title>
        <authorList>
            <person name="Shen Z."/>
            <person name="Mannion A."/>
            <person name="Whary M.T."/>
            <person name="Muthupalani S."/>
            <person name="Sheh A."/>
            <person name="Feng Y."/>
            <person name="Gong G."/>
            <person name="Vandamme P."/>
            <person name="Holcombe H.R."/>
            <person name="Paster B.J."/>
            <person name="Fox J.G."/>
        </authorList>
    </citation>
    <scope>NUCLEOTIDE SEQUENCE [LARGE SCALE GENOMIC DNA]</scope>
    <source>
        <strain evidence="3 4">MIT 97-6194</strain>
    </source>
</reference>
<feature type="transmembrane region" description="Helical" evidence="1">
    <location>
        <begin position="134"/>
        <end position="154"/>
    </location>
</feature>
<comment type="caution">
    <text evidence="3">The sequence shown here is derived from an EMBL/GenBank/DDBJ whole genome shotgun (WGS) entry which is preliminary data.</text>
</comment>
<dbReference type="Proteomes" id="UP000029714">
    <property type="component" value="Unassembled WGS sequence"/>
</dbReference>
<name>A0A347W420_9HELI</name>
<protein>
    <submittedName>
        <fullName evidence="3">Uncharacterized protein</fullName>
    </submittedName>
</protein>
<reference evidence="2 5" key="4">
    <citation type="submission" date="2019-12" db="EMBL/GenBank/DDBJ databases">
        <title>Multi-Generational Helicobacter saguini Isolates.</title>
        <authorList>
            <person name="Mannion A."/>
            <person name="Shen Z."/>
            <person name="Fox J.G."/>
        </authorList>
    </citation>
    <scope>NUCLEOTIDE SEQUENCE [LARGE SCALE GENOMIC DNA]</scope>
    <source>
        <strain evidence="2">16-048</strain>
        <strain evidence="5">16-048 (F4)</strain>
    </source>
</reference>
<dbReference type="AlphaFoldDB" id="A0A347W420"/>
<sequence>MLFEHSNIKEANFCYSCGKEINKDSNDFIESKSEIIESSSQNHKLDSNETLQNINSKNMSLITLKILKFRILFQILIALNVAITLLFLYVSCGMFYKALEAKETYGSILLPDYNEDRAQFMLILRAIEGANKEYIIYIFCILIAFFYLVVFYDYFKNKKLYAYYTLLVLFGLLCIFSFLMTFTNPLILIIFALYALILWYLYENIKLIKHRI</sequence>
<organism evidence="3 4">
    <name type="scientific">Helicobacter saguini</name>
    <dbReference type="NCBI Taxonomy" id="1548018"/>
    <lineage>
        <taxon>Bacteria</taxon>
        <taxon>Pseudomonadati</taxon>
        <taxon>Campylobacterota</taxon>
        <taxon>Epsilonproteobacteria</taxon>
        <taxon>Campylobacterales</taxon>
        <taxon>Helicobacteraceae</taxon>
        <taxon>Helicobacter</taxon>
    </lineage>
</organism>
<proteinExistence type="predicted"/>
<accession>A0A347W420</accession>
<keyword evidence="1" id="KW-1133">Transmembrane helix</keyword>
<dbReference type="RefSeq" id="WP_118949240.1">
    <property type="nucleotide sequence ID" value="NZ_JRMP02000002.1"/>
</dbReference>
<reference evidence="3" key="3">
    <citation type="submission" date="2018-04" db="EMBL/GenBank/DDBJ databases">
        <authorList>
            <person name="Sheh A."/>
            <person name="Shen Z."/>
            <person name="Mannion A.J."/>
            <person name="Fox J.G."/>
        </authorList>
    </citation>
    <scope>NUCLEOTIDE SEQUENCE</scope>
    <source>
        <strain evidence="3">MIT 97-6194</strain>
    </source>
</reference>
<evidence type="ECO:0000313" key="2">
    <source>
        <dbReference type="EMBL" id="MWV69659.1"/>
    </source>
</evidence>
<keyword evidence="1" id="KW-0812">Transmembrane</keyword>
<reference evidence="3 4" key="1">
    <citation type="journal article" date="2014" name="Genome Announc.">
        <title>Draft genome sequences of eight enterohepatic helicobacter species isolated from both laboratory and wild rodents.</title>
        <authorList>
            <person name="Sheh A."/>
            <person name="Shen Z."/>
            <person name="Fox J.G."/>
        </authorList>
    </citation>
    <scope>NUCLEOTIDE SEQUENCE [LARGE SCALE GENOMIC DNA]</scope>
    <source>
        <strain evidence="3 4">MIT 97-6194</strain>
    </source>
</reference>
<evidence type="ECO:0000313" key="4">
    <source>
        <dbReference type="Proteomes" id="UP000029714"/>
    </source>
</evidence>
<evidence type="ECO:0000256" key="1">
    <source>
        <dbReference type="SAM" id="Phobius"/>
    </source>
</evidence>
<feature type="transmembrane region" description="Helical" evidence="1">
    <location>
        <begin position="71"/>
        <end position="96"/>
    </location>
</feature>
<dbReference type="EMBL" id="QBIU01000001">
    <property type="protein sequence ID" value="MWV69659.1"/>
    <property type="molecule type" value="Genomic_DNA"/>
</dbReference>
<keyword evidence="4" id="KW-1185">Reference proteome</keyword>
<keyword evidence="1" id="KW-0472">Membrane</keyword>
<evidence type="ECO:0000313" key="5">
    <source>
        <dbReference type="Proteomes" id="UP000477070"/>
    </source>
</evidence>